<dbReference type="InterPro" id="IPR003593">
    <property type="entry name" value="AAA+_ATPase"/>
</dbReference>
<evidence type="ECO:0000256" key="3">
    <source>
        <dbReference type="ARBA" id="ARBA00022741"/>
    </source>
</evidence>
<feature type="region of interest" description="Disordered" evidence="5">
    <location>
        <begin position="335"/>
        <end position="355"/>
    </location>
</feature>
<comment type="similarity">
    <text evidence="1">Belongs to the ABC transporter superfamily.</text>
</comment>
<dbReference type="SMART" id="SM00382">
    <property type="entry name" value="AAA"/>
    <property type="match status" value="1"/>
</dbReference>
<keyword evidence="2" id="KW-0813">Transport</keyword>
<evidence type="ECO:0000256" key="2">
    <source>
        <dbReference type="ARBA" id="ARBA00022448"/>
    </source>
</evidence>
<protein>
    <submittedName>
        <fullName evidence="7">ABC transporter ATP-binding protein</fullName>
    </submittedName>
</protein>
<comment type="caution">
    <text evidence="7">The sequence shown here is derived from an EMBL/GenBank/DDBJ whole genome shotgun (WGS) entry which is preliminary data.</text>
</comment>
<evidence type="ECO:0000256" key="1">
    <source>
        <dbReference type="ARBA" id="ARBA00005417"/>
    </source>
</evidence>
<dbReference type="PANTHER" id="PTHR43067:SF3">
    <property type="entry name" value="MALTOSE ABC TRANSPORTER, ATP-BINDING PROTEIN"/>
    <property type="match status" value="1"/>
</dbReference>
<dbReference type="Pfam" id="PF08352">
    <property type="entry name" value="oligo_HPY"/>
    <property type="match status" value="1"/>
</dbReference>
<dbReference type="CDD" id="cd03257">
    <property type="entry name" value="ABC_NikE_OppD_transporters"/>
    <property type="match status" value="1"/>
</dbReference>
<dbReference type="PANTHER" id="PTHR43067">
    <property type="entry name" value="OLIGOPEPTIDE/DIPEPTIDE ABC TRANSPORTER, ATPASE SUBUNIT"/>
    <property type="match status" value="1"/>
</dbReference>
<keyword evidence="3" id="KW-0547">Nucleotide-binding</keyword>
<dbReference type="InterPro" id="IPR003439">
    <property type="entry name" value="ABC_transporter-like_ATP-bd"/>
</dbReference>
<gene>
    <name evidence="7" type="ORF">ACFPOG_31510</name>
</gene>
<evidence type="ECO:0000313" key="7">
    <source>
        <dbReference type="EMBL" id="MFC5452737.1"/>
    </source>
</evidence>
<dbReference type="EMBL" id="JBHSMJ010000063">
    <property type="protein sequence ID" value="MFC5452737.1"/>
    <property type="molecule type" value="Genomic_DNA"/>
</dbReference>
<keyword evidence="4 7" id="KW-0067">ATP-binding</keyword>
<dbReference type="NCBIfam" id="TIGR01727">
    <property type="entry name" value="oligo_HPY"/>
    <property type="match status" value="1"/>
</dbReference>
<dbReference type="PROSITE" id="PS50893">
    <property type="entry name" value="ABC_TRANSPORTER_2"/>
    <property type="match status" value="1"/>
</dbReference>
<dbReference type="InterPro" id="IPR013563">
    <property type="entry name" value="Oligopep_ABC_C"/>
</dbReference>
<reference evidence="8" key="1">
    <citation type="journal article" date="2019" name="Int. J. Syst. Evol. Microbiol.">
        <title>The Global Catalogue of Microorganisms (GCM) 10K type strain sequencing project: providing services to taxonomists for standard genome sequencing and annotation.</title>
        <authorList>
            <consortium name="The Broad Institute Genomics Platform"/>
            <consortium name="The Broad Institute Genome Sequencing Center for Infectious Disease"/>
            <person name="Wu L."/>
            <person name="Ma J."/>
        </authorList>
    </citation>
    <scope>NUCLEOTIDE SEQUENCE [LARGE SCALE GENOMIC DNA]</scope>
    <source>
        <strain evidence="8">KACC 11904</strain>
    </source>
</reference>
<evidence type="ECO:0000256" key="4">
    <source>
        <dbReference type="ARBA" id="ARBA00022840"/>
    </source>
</evidence>
<dbReference type="RefSeq" id="WP_270877810.1">
    <property type="nucleotide sequence ID" value="NZ_JAQFVF010000009.1"/>
</dbReference>
<feature type="domain" description="ABC transporter" evidence="6">
    <location>
        <begin position="6"/>
        <end position="258"/>
    </location>
</feature>
<dbReference type="Proteomes" id="UP001596044">
    <property type="component" value="Unassembled WGS sequence"/>
</dbReference>
<name>A0ABW0KJE3_9BACL</name>
<accession>A0ABW0KJE3</accession>
<evidence type="ECO:0000256" key="5">
    <source>
        <dbReference type="SAM" id="MobiDB-lite"/>
    </source>
</evidence>
<dbReference type="SUPFAM" id="SSF52540">
    <property type="entry name" value="P-loop containing nucleoside triphosphate hydrolases"/>
    <property type="match status" value="1"/>
</dbReference>
<dbReference type="InterPro" id="IPR027417">
    <property type="entry name" value="P-loop_NTPase"/>
</dbReference>
<sequence>MSKNILEVKGLKTFYKTRLKEKVFAVDGVDFVLEEGKTLGIAGESGCGKSTLALSLMGFYFAPLHYGDGSIVVDGTDIMKLSKEQLRKQVSGREIAYIPQAAMNALNPTMKIIRFIEDIMKEHRPELSKQQVWELAAERFQTLNLSPNVLNSYPNELSGGMKQRTVIAISTILNPKVLIADEPTSALDVTSQKAVVKLLKDLLDKKFIKSLVFITHELPLLYHVTDDIVVMYAGEIVERGTAHQMIFDPLHPYTKKLMGSIIVPEEGMKGHKLAAIPGAPPNLKKAIVGCRFADRCSFAKDSCRTGKIESRTVDGRIYRCHFDIRTLKEWYRHEEEQQHTDYRETDHESIRIRKA</sequence>
<proteinExistence type="inferred from homology"/>
<keyword evidence="8" id="KW-1185">Reference proteome</keyword>
<dbReference type="Gene3D" id="3.40.50.300">
    <property type="entry name" value="P-loop containing nucleotide triphosphate hydrolases"/>
    <property type="match status" value="1"/>
</dbReference>
<dbReference type="GO" id="GO:0005524">
    <property type="term" value="F:ATP binding"/>
    <property type="evidence" value="ECO:0007669"/>
    <property type="project" value="UniProtKB-KW"/>
</dbReference>
<organism evidence="7 8">
    <name type="scientific">Paenibacillus aestuarii</name>
    <dbReference type="NCBI Taxonomy" id="516965"/>
    <lineage>
        <taxon>Bacteria</taxon>
        <taxon>Bacillati</taxon>
        <taxon>Bacillota</taxon>
        <taxon>Bacilli</taxon>
        <taxon>Bacillales</taxon>
        <taxon>Paenibacillaceae</taxon>
        <taxon>Paenibacillus</taxon>
    </lineage>
</organism>
<dbReference type="Pfam" id="PF00005">
    <property type="entry name" value="ABC_tran"/>
    <property type="match status" value="1"/>
</dbReference>
<evidence type="ECO:0000313" key="8">
    <source>
        <dbReference type="Proteomes" id="UP001596044"/>
    </source>
</evidence>
<evidence type="ECO:0000259" key="6">
    <source>
        <dbReference type="PROSITE" id="PS50893"/>
    </source>
</evidence>